<keyword evidence="8" id="KW-1185">Reference proteome</keyword>
<feature type="transmembrane region" description="Helical" evidence="6">
    <location>
        <begin position="190"/>
        <end position="209"/>
    </location>
</feature>
<keyword evidence="3 6" id="KW-0812">Transmembrane</keyword>
<feature type="transmembrane region" description="Helical" evidence="6">
    <location>
        <begin position="221"/>
        <end position="248"/>
    </location>
</feature>
<feature type="transmembrane region" description="Helical" evidence="6">
    <location>
        <begin position="75"/>
        <end position="101"/>
    </location>
</feature>
<reference evidence="8" key="1">
    <citation type="journal article" date="2019" name="Int. J. Syst. Evol. Microbiol.">
        <title>The Global Catalogue of Microorganisms (GCM) 10K type strain sequencing project: providing services to taxonomists for standard genome sequencing and annotation.</title>
        <authorList>
            <consortium name="The Broad Institute Genomics Platform"/>
            <consortium name="The Broad Institute Genome Sequencing Center for Infectious Disease"/>
            <person name="Wu L."/>
            <person name="Ma J."/>
        </authorList>
    </citation>
    <scope>NUCLEOTIDE SEQUENCE [LARGE SCALE GENOMIC DNA]</scope>
    <source>
        <strain evidence="8">JCM 17810</strain>
    </source>
</reference>
<evidence type="ECO:0000313" key="8">
    <source>
        <dbReference type="Proteomes" id="UP001500622"/>
    </source>
</evidence>
<evidence type="ECO:0000313" key="7">
    <source>
        <dbReference type="EMBL" id="GAA4431320.1"/>
    </source>
</evidence>
<name>A0ABP8LM08_9MICO</name>
<dbReference type="Pfam" id="PF09678">
    <property type="entry name" value="Caa3_CtaG"/>
    <property type="match status" value="1"/>
</dbReference>
<feature type="transmembrane region" description="Helical" evidence="6">
    <location>
        <begin position="44"/>
        <end position="63"/>
    </location>
</feature>
<keyword evidence="2" id="KW-1003">Cell membrane</keyword>
<organism evidence="7 8">
    <name type="scientific">Georgenia halophila</name>
    <dbReference type="NCBI Taxonomy" id="620889"/>
    <lineage>
        <taxon>Bacteria</taxon>
        <taxon>Bacillati</taxon>
        <taxon>Actinomycetota</taxon>
        <taxon>Actinomycetes</taxon>
        <taxon>Micrococcales</taxon>
        <taxon>Bogoriellaceae</taxon>
        <taxon>Georgenia</taxon>
    </lineage>
</organism>
<evidence type="ECO:0000256" key="5">
    <source>
        <dbReference type="ARBA" id="ARBA00023136"/>
    </source>
</evidence>
<feature type="transmembrane region" description="Helical" evidence="6">
    <location>
        <begin position="268"/>
        <end position="291"/>
    </location>
</feature>
<evidence type="ECO:0000256" key="2">
    <source>
        <dbReference type="ARBA" id="ARBA00022475"/>
    </source>
</evidence>
<evidence type="ECO:0008006" key="9">
    <source>
        <dbReference type="Google" id="ProtNLM"/>
    </source>
</evidence>
<keyword evidence="4 6" id="KW-1133">Transmembrane helix</keyword>
<gene>
    <name evidence="7" type="ORF">GCM10023169_35730</name>
</gene>
<proteinExistence type="predicted"/>
<feature type="transmembrane region" description="Helical" evidence="6">
    <location>
        <begin position="113"/>
        <end position="132"/>
    </location>
</feature>
<accession>A0ABP8LM08</accession>
<dbReference type="InterPro" id="IPR019108">
    <property type="entry name" value="Caa3_assmbl_CtaG-rel"/>
</dbReference>
<evidence type="ECO:0000256" key="3">
    <source>
        <dbReference type="ARBA" id="ARBA00022692"/>
    </source>
</evidence>
<evidence type="ECO:0000256" key="4">
    <source>
        <dbReference type="ARBA" id="ARBA00022989"/>
    </source>
</evidence>
<keyword evidence="5 6" id="KW-0472">Membrane</keyword>
<evidence type="ECO:0000256" key="6">
    <source>
        <dbReference type="SAM" id="Phobius"/>
    </source>
</evidence>
<feature type="transmembrane region" description="Helical" evidence="6">
    <location>
        <begin position="152"/>
        <end position="170"/>
    </location>
</feature>
<comment type="subcellular location">
    <subcellularLocation>
        <location evidence="1">Cell membrane</location>
        <topology evidence="1">Multi-pass membrane protein</topology>
    </subcellularLocation>
</comment>
<dbReference type="EMBL" id="BAABGN010000013">
    <property type="protein sequence ID" value="GAA4431320.1"/>
    <property type="molecule type" value="Genomic_DNA"/>
</dbReference>
<sequence>MAVALAVGLVWAALAGEIGGTGHHADLGPPTLQRVLGTVRLDPFVGPVSVLALVGYLTAVRVLRRRGDAWSGWRTAAWCSGVAVALLVTCTGVGAYAMALFSVHMVQHMTLNMVVPALLVLGGPVTLALRALPVGGRRTLLRVLHSPSARFYTRPAVAAGIFTVSVYVLYLSPLFGFLMSSAWGHMLMEAHFLASGLMFFFLMVGVDPAPRRPSELARIPVLVVVMILHGLFSAVLVFSTTVIGAGYLQSVDRDWGPSLLADQHLGGAIAWVVGELPVVALVIVLLMRWFAAADRADRVAERRRGREVG</sequence>
<comment type="caution">
    <text evidence="7">The sequence shown here is derived from an EMBL/GenBank/DDBJ whole genome shotgun (WGS) entry which is preliminary data.</text>
</comment>
<protein>
    <recommendedName>
        <fullName evidence="9">Cytochrome c oxidase assembly protein</fullName>
    </recommendedName>
</protein>
<evidence type="ECO:0000256" key="1">
    <source>
        <dbReference type="ARBA" id="ARBA00004651"/>
    </source>
</evidence>
<dbReference type="Proteomes" id="UP001500622">
    <property type="component" value="Unassembled WGS sequence"/>
</dbReference>